<organism evidence="1 2">
    <name type="scientific">Pistacia atlantica</name>
    <dbReference type="NCBI Taxonomy" id="434234"/>
    <lineage>
        <taxon>Eukaryota</taxon>
        <taxon>Viridiplantae</taxon>
        <taxon>Streptophyta</taxon>
        <taxon>Embryophyta</taxon>
        <taxon>Tracheophyta</taxon>
        <taxon>Spermatophyta</taxon>
        <taxon>Magnoliopsida</taxon>
        <taxon>eudicotyledons</taxon>
        <taxon>Gunneridae</taxon>
        <taxon>Pentapetalae</taxon>
        <taxon>rosids</taxon>
        <taxon>malvids</taxon>
        <taxon>Sapindales</taxon>
        <taxon>Anacardiaceae</taxon>
        <taxon>Pistacia</taxon>
    </lineage>
</organism>
<dbReference type="EMBL" id="CM047898">
    <property type="protein sequence ID" value="KAJ0104825.1"/>
    <property type="molecule type" value="Genomic_DNA"/>
</dbReference>
<sequence>MTRFSLSRFLLLPIHAQKSKILTLHFTTTARSADKFYLHLQNNPNNIEKTLPTVKAKLDPTCVNDVLQRCLPRQSHLGIRFFIRASRQSQLGFRFFIWAGIQSSYRHSSFMYEKACKLLKIKQNSRIIIDVIEVYKKEECVVSVKTMKVLLNLCKKARLANEALWVLRKVPEFNLRADTVMYNIVIRLFCEKGDTVMADNLMKEMGLIDLYPDMITNVSMIKGFCNVGRLEDACALLKAMRAHGCPPNTVAYSTLLDGIFKLGRTQKALELLGEMEKEGGNWSPNVITYTSVIQRFCEKGMVMEGLRVLDRMEAYGCAPSRVTINPLIMGLCLHSNIEEAYKFIDKVVAGGSVSYGDCYSSLVFALVRIKRLNEADKLFRKMLASGMKPDGLVCSVMIKELCLKGQVVDGFYLYEEIEKLGCLSKIDSDIHSILLDGLCQESHSLEASKLARFMLEKRIRLQASYVDKILKHLKKSRDRDLITHLSRIGRGCYANKKTN</sequence>
<name>A0ACC1BYB6_9ROSI</name>
<proteinExistence type="predicted"/>
<dbReference type="Proteomes" id="UP001164250">
    <property type="component" value="Chromosome 2"/>
</dbReference>
<comment type="caution">
    <text evidence="1">The sequence shown here is derived from an EMBL/GenBank/DDBJ whole genome shotgun (WGS) entry which is preliminary data.</text>
</comment>
<protein>
    <submittedName>
        <fullName evidence="1">Uncharacterized protein</fullName>
    </submittedName>
</protein>
<gene>
    <name evidence="1" type="ORF">Patl1_19573</name>
</gene>
<evidence type="ECO:0000313" key="2">
    <source>
        <dbReference type="Proteomes" id="UP001164250"/>
    </source>
</evidence>
<accession>A0ACC1BYB6</accession>
<keyword evidence="2" id="KW-1185">Reference proteome</keyword>
<reference evidence="2" key="1">
    <citation type="journal article" date="2023" name="G3 (Bethesda)">
        <title>Genome assembly and association tests identify interacting loci associated with vigor, precocity, and sex in interspecific pistachio rootstocks.</title>
        <authorList>
            <person name="Palmer W."/>
            <person name="Jacygrad E."/>
            <person name="Sagayaradj S."/>
            <person name="Cavanaugh K."/>
            <person name="Han R."/>
            <person name="Bertier L."/>
            <person name="Beede B."/>
            <person name="Kafkas S."/>
            <person name="Golino D."/>
            <person name="Preece J."/>
            <person name="Michelmore R."/>
        </authorList>
    </citation>
    <scope>NUCLEOTIDE SEQUENCE [LARGE SCALE GENOMIC DNA]</scope>
</reference>
<evidence type="ECO:0000313" key="1">
    <source>
        <dbReference type="EMBL" id="KAJ0104825.1"/>
    </source>
</evidence>